<dbReference type="AlphaFoldDB" id="A0A319EKK8"/>
<reference evidence="1 2" key="1">
    <citation type="submission" date="2018-02" db="EMBL/GenBank/DDBJ databases">
        <title>The genomes of Aspergillus section Nigri reveals drivers in fungal speciation.</title>
        <authorList>
            <consortium name="DOE Joint Genome Institute"/>
            <person name="Vesth T.C."/>
            <person name="Nybo J."/>
            <person name="Theobald S."/>
            <person name="Brandl J."/>
            <person name="Frisvad J.C."/>
            <person name="Nielsen K.F."/>
            <person name="Lyhne E.K."/>
            <person name="Kogle M.E."/>
            <person name="Kuo A."/>
            <person name="Riley R."/>
            <person name="Clum A."/>
            <person name="Nolan M."/>
            <person name="Lipzen A."/>
            <person name="Salamov A."/>
            <person name="Henrissat B."/>
            <person name="Wiebenga A."/>
            <person name="De vries R.P."/>
            <person name="Grigoriev I.V."/>
            <person name="Mortensen U.H."/>
            <person name="Andersen M.R."/>
            <person name="Baker S.E."/>
        </authorList>
    </citation>
    <scope>NUCLEOTIDE SEQUENCE [LARGE SCALE GENOMIC DNA]</scope>
    <source>
        <strain evidence="1 2">CBS 121057</strain>
    </source>
</reference>
<evidence type="ECO:0000313" key="1">
    <source>
        <dbReference type="EMBL" id="PYI01409.1"/>
    </source>
</evidence>
<sequence length="261" mass="30263">MPAHSLPALDVSLLSADYVDPPEGVDVTSDYGTPNLLFLYYCQPVSDSDKEAMKSLRTDVEAWNAWELGQAESQLNNQMRKGNLPTDDLLESRIKRTDYRAKVVSALRQRSQAWLTETENKQFSIEVETNEDKMNQTLEDELEVRLESDERLPDQFDVVLRIINRIIAARRADESQQYQSTHVEMKVTEESNPEIKCISFTVSEAEEKKRSDSVVVKVEYVNYRYQLDRKTWEENKDKAQDMIGKGERIRREMTLELCVNV</sequence>
<keyword evidence="2" id="KW-1185">Reference proteome</keyword>
<accession>A0A319EKK8</accession>
<proteinExistence type="predicted"/>
<gene>
    <name evidence="1" type="ORF">BO78DRAFT_435987</name>
</gene>
<evidence type="ECO:0000313" key="2">
    <source>
        <dbReference type="Proteomes" id="UP000248423"/>
    </source>
</evidence>
<dbReference type="EMBL" id="KZ826416">
    <property type="protein sequence ID" value="PYI01409.1"/>
    <property type="molecule type" value="Genomic_DNA"/>
</dbReference>
<dbReference type="VEuPathDB" id="FungiDB:BO78DRAFT_435987"/>
<organism evidence="1 2">
    <name type="scientific">Aspergillus sclerotiicarbonarius (strain CBS 121057 / IBT 28362)</name>
    <dbReference type="NCBI Taxonomy" id="1448318"/>
    <lineage>
        <taxon>Eukaryota</taxon>
        <taxon>Fungi</taxon>
        <taxon>Dikarya</taxon>
        <taxon>Ascomycota</taxon>
        <taxon>Pezizomycotina</taxon>
        <taxon>Eurotiomycetes</taxon>
        <taxon>Eurotiomycetidae</taxon>
        <taxon>Eurotiales</taxon>
        <taxon>Aspergillaceae</taxon>
        <taxon>Aspergillus</taxon>
        <taxon>Aspergillus subgen. Circumdati</taxon>
    </lineage>
</organism>
<protein>
    <submittedName>
        <fullName evidence="1">Uncharacterized protein</fullName>
    </submittedName>
</protein>
<name>A0A319EKK8_ASPSB</name>
<dbReference type="OrthoDB" id="4719947at2759"/>
<dbReference type="Proteomes" id="UP000248423">
    <property type="component" value="Unassembled WGS sequence"/>
</dbReference>